<comment type="caution">
    <text evidence="2">The sequence shown here is derived from an EMBL/GenBank/DDBJ whole genome shotgun (WGS) entry which is preliminary data.</text>
</comment>
<keyword evidence="3" id="KW-1185">Reference proteome</keyword>
<gene>
    <name evidence="2" type="ORF">HHL25_04785</name>
</gene>
<dbReference type="GO" id="GO:0016787">
    <property type="term" value="F:hydrolase activity"/>
    <property type="evidence" value="ECO:0007669"/>
    <property type="project" value="UniProtKB-KW"/>
</dbReference>
<keyword evidence="1" id="KW-0732">Signal</keyword>
<evidence type="ECO:0000256" key="1">
    <source>
        <dbReference type="SAM" id="SignalP"/>
    </source>
</evidence>
<keyword evidence="2" id="KW-0378">Hydrolase</keyword>
<dbReference type="Gene3D" id="3.40.50.1820">
    <property type="entry name" value="alpha/beta hydrolase"/>
    <property type="match status" value="1"/>
</dbReference>
<proteinExistence type="predicted"/>
<accession>A0A7Y0FV19</accession>
<dbReference type="RefSeq" id="WP_169587772.1">
    <property type="nucleotide sequence ID" value="NZ_JABBGK010000001.1"/>
</dbReference>
<reference evidence="2 3" key="1">
    <citation type="submission" date="2020-04" db="EMBL/GenBank/DDBJ databases">
        <title>Rhizobium sp. S-51 isolated from soil.</title>
        <authorList>
            <person name="Dahal R.H."/>
        </authorList>
    </citation>
    <scope>NUCLEOTIDE SEQUENCE [LARGE SCALE GENOMIC DNA]</scope>
    <source>
        <strain evidence="2 3">S-51</strain>
    </source>
</reference>
<evidence type="ECO:0000313" key="2">
    <source>
        <dbReference type="EMBL" id="NML73440.1"/>
    </source>
</evidence>
<evidence type="ECO:0000313" key="3">
    <source>
        <dbReference type="Proteomes" id="UP000541470"/>
    </source>
</evidence>
<dbReference type="AlphaFoldDB" id="A0A7Y0FV19"/>
<dbReference type="InterPro" id="IPR029058">
    <property type="entry name" value="AB_hydrolase_fold"/>
</dbReference>
<protein>
    <submittedName>
        <fullName evidence="2">Alpha/beta hydrolase</fullName>
    </submittedName>
</protein>
<dbReference type="SUPFAM" id="SSF53474">
    <property type="entry name" value="alpha/beta-Hydrolases"/>
    <property type="match status" value="1"/>
</dbReference>
<feature type="signal peptide" evidence="1">
    <location>
        <begin position="1"/>
        <end position="28"/>
    </location>
</feature>
<name>A0A7Y0FV19_9HYPH</name>
<dbReference type="EMBL" id="JABBGK010000001">
    <property type="protein sequence ID" value="NML73440.1"/>
    <property type="molecule type" value="Genomic_DNA"/>
</dbReference>
<dbReference type="Proteomes" id="UP000541470">
    <property type="component" value="Unassembled WGS sequence"/>
</dbReference>
<feature type="chain" id="PRO_5030603825" evidence="1">
    <location>
        <begin position="29"/>
        <end position="295"/>
    </location>
</feature>
<organism evidence="2 3">
    <name type="scientific">Rhizobium terricola</name>
    <dbReference type="NCBI Taxonomy" id="2728849"/>
    <lineage>
        <taxon>Bacteria</taxon>
        <taxon>Pseudomonadati</taxon>
        <taxon>Pseudomonadota</taxon>
        <taxon>Alphaproteobacteria</taxon>
        <taxon>Hyphomicrobiales</taxon>
        <taxon>Rhizobiaceae</taxon>
        <taxon>Rhizobium/Agrobacterium group</taxon>
        <taxon>Rhizobium</taxon>
    </lineage>
</organism>
<sequence length="295" mass="31637">MQMSTAHFRAAAVLAALIVASLSGRADAQALAPFKDELFSAPAILESRDGGDFEIVDYQELRDINGRDQIPERRVKQKYVDLSVKREQVNETLRLASGPLDVARVGPAEEAAFTVIFIHGRGGDRRLGVNDFSFGGNFNRLKNLTVKGGGVYYAPSVSSFDASGVAAISSLIAYAASQAPGRPVVLSCASMGSFICWGVARDAAAVGQLAGLAILGGATDPDFTKSAAFKAKLPIAFTHGSRDSVYAATDQVALYERLHKTGYPTRFTLFETGSHGTPVRMSDWRQILNWLFARG</sequence>